<evidence type="ECO:0000313" key="2">
    <source>
        <dbReference type="EMBL" id="OEG19354.1"/>
    </source>
</evidence>
<proteinExistence type="predicted"/>
<keyword evidence="1" id="KW-1133">Transmembrane helix</keyword>
<dbReference type="STRING" id="903983.BCR23_01295"/>
<dbReference type="RefSeq" id="WP_069633694.1">
    <property type="nucleotide sequence ID" value="NZ_JXKZ01000001.1"/>
</dbReference>
<gene>
    <name evidence="2" type="ORF">BCR23_01295</name>
</gene>
<organism evidence="2 3">
    <name type="scientific">Enterococcus quebecensis</name>
    <dbReference type="NCBI Taxonomy" id="903983"/>
    <lineage>
        <taxon>Bacteria</taxon>
        <taxon>Bacillati</taxon>
        <taxon>Bacillota</taxon>
        <taxon>Bacilli</taxon>
        <taxon>Lactobacillales</taxon>
        <taxon>Enterococcaceae</taxon>
        <taxon>Enterococcus</taxon>
    </lineage>
</organism>
<reference evidence="3" key="1">
    <citation type="submission" date="2016-09" db="EMBL/GenBank/DDBJ databases">
        <authorList>
            <person name="Gulvik C.A."/>
        </authorList>
    </citation>
    <scope>NUCLEOTIDE SEQUENCE [LARGE SCALE GENOMIC DNA]</scope>
    <source>
        <strain evidence="3">LMG 26306</strain>
    </source>
</reference>
<feature type="transmembrane region" description="Helical" evidence="1">
    <location>
        <begin position="12"/>
        <end position="35"/>
    </location>
</feature>
<keyword evidence="1" id="KW-0812">Transmembrane</keyword>
<evidence type="ECO:0000313" key="3">
    <source>
        <dbReference type="Proteomes" id="UP000094764"/>
    </source>
</evidence>
<keyword evidence="3" id="KW-1185">Reference proteome</keyword>
<protein>
    <submittedName>
        <fullName evidence="2">Oxaloacetate decarboxylase, gamma chain family protein</fullName>
    </submittedName>
</protein>
<comment type="caution">
    <text evidence="2">The sequence shown here is derived from an EMBL/GenBank/DDBJ whole genome shotgun (WGS) entry which is preliminary data.</text>
</comment>
<dbReference type="NCBIfam" id="NF040909">
    <property type="entry name" value="OadG_rel_small"/>
    <property type="match status" value="1"/>
</dbReference>
<dbReference type="AlphaFoldDB" id="A0A1E5H396"/>
<sequence length="41" mass="4572">MNMEALKIAGELMIFGMGGVFLVLFLLFLISKLLLKIFPAK</sequence>
<keyword evidence="1" id="KW-0472">Membrane</keyword>
<evidence type="ECO:0000256" key="1">
    <source>
        <dbReference type="SAM" id="Phobius"/>
    </source>
</evidence>
<dbReference type="Proteomes" id="UP000094764">
    <property type="component" value="Unassembled WGS sequence"/>
</dbReference>
<name>A0A1E5H396_9ENTE</name>
<accession>A0A1E5H396</accession>
<dbReference type="EMBL" id="MIKB01000001">
    <property type="protein sequence ID" value="OEG19354.1"/>
    <property type="molecule type" value="Genomic_DNA"/>
</dbReference>